<keyword evidence="4" id="KW-1185">Reference proteome</keyword>
<keyword evidence="1" id="KW-0732">Signal</keyword>
<organism evidence="3 4">
    <name type="scientific">Oleiphilus messinensis</name>
    <dbReference type="NCBI Taxonomy" id="141451"/>
    <lineage>
        <taxon>Bacteria</taxon>
        <taxon>Pseudomonadati</taxon>
        <taxon>Pseudomonadota</taxon>
        <taxon>Gammaproteobacteria</taxon>
        <taxon>Oceanospirillales</taxon>
        <taxon>Oleiphilaceae</taxon>
        <taxon>Oleiphilus</taxon>
    </lineage>
</organism>
<feature type="domain" description="SH3b" evidence="2">
    <location>
        <begin position="43"/>
        <end position="106"/>
    </location>
</feature>
<evidence type="ECO:0000313" key="3">
    <source>
        <dbReference type="EMBL" id="ARU56371.1"/>
    </source>
</evidence>
<accession>A0A1Y0I7E9</accession>
<dbReference type="Pfam" id="PF13505">
    <property type="entry name" value="OMP_b-brl"/>
    <property type="match status" value="1"/>
</dbReference>
<evidence type="ECO:0000256" key="1">
    <source>
        <dbReference type="ARBA" id="ARBA00022729"/>
    </source>
</evidence>
<dbReference type="KEGG" id="ome:OLMES_2308"/>
<dbReference type="Proteomes" id="UP000196027">
    <property type="component" value="Chromosome"/>
</dbReference>
<evidence type="ECO:0000259" key="2">
    <source>
        <dbReference type="SMART" id="SM00287"/>
    </source>
</evidence>
<dbReference type="Pfam" id="PF08239">
    <property type="entry name" value="SH3_3"/>
    <property type="match status" value="1"/>
</dbReference>
<dbReference type="OrthoDB" id="9148835at2"/>
<dbReference type="InterPro" id="IPR011250">
    <property type="entry name" value="OMP/PagP_B-barrel"/>
</dbReference>
<dbReference type="InterPro" id="IPR003646">
    <property type="entry name" value="SH3-like_bac-type"/>
</dbReference>
<dbReference type="SMART" id="SM00287">
    <property type="entry name" value="SH3b"/>
    <property type="match status" value="1"/>
</dbReference>
<dbReference type="Gene3D" id="2.40.160.20">
    <property type="match status" value="1"/>
</dbReference>
<name>A0A1Y0I7E9_9GAMM</name>
<evidence type="ECO:0000313" key="4">
    <source>
        <dbReference type="Proteomes" id="UP000196027"/>
    </source>
</evidence>
<sequence>MIFLAGFKHFKYTWSQVLLCLVLAAQALPMVGYAEEITPERNLLVVEVIDPFVELKTGPGRGYPVFFVVRRGEQILLLKQKTGWIKVETREGHHGWVTREQLAKTLALDGTAVEFVDVTREGYHDRRWEVSVLAGQFASATSLTLSGAYLFTDNISMEMQATQVLGDFSESQLVNIGITHQPWPLWRWSPYFGLGIGKVRILPKATLVKEKKRLEDAVHVGIGLRYYLGGRFFGRFEYRESSFFTERDDNEEAEEWKIGLGVFF</sequence>
<dbReference type="RefSeq" id="WP_157678269.1">
    <property type="nucleotide sequence ID" value="NZ_CP021425.1"/>
</dbReference>
<reference evidence="3 4" key="1">
    <citation type="submission" date="2017-05" db="EMBL/GenBank/DDBJ databases">
        <title>Genomic insights into alkan degradation activity of Oleiphilus messinensis.</title>
        <authorList>
            <person name="Kozyavkin S.A."/>
            <person name="Slesarev A.I."/>
            <person name="Golyshin P.N."/>
            <person name="Korzhenkov A."/>
            <person name="Golyshina O.N."/>
            <person name="Toshchakov S.V."/>
        </authorList>
    </citation>
    <scope>NUCLEOTIDE SEQUENCE [LARGE SCALE GENOMIC DNA]</scope>
    <source>
        <strain evidence="3 4">ME102</strain>
    </source>
</reference>
<dbReference type="AlphaFoldDB" id="A0A1Y0I7E9"/>
<dbReference type="EMBL" id="CP021425">
    <property type="protein sequence ID" value="ARU56371.1"/>
    <property type="molecule type" value="Genomic_DNA"/>
</dbReference>
<gene>
    <name evidence="3" type="ORF">OLMES_2308</name>
</gene>
<protein>
    <submittedName>
        <fullName evidence="3">SH3 domain-containing protein</fullName>
    </submittedName>
</protein>
<dbReference type="InterPro" id="IPR027385">
    <property type="entry name" value="Beta-barrel_OMP"/>
</dbReference>
<dbReference type="SUPFAM" id="SSF56925">
    <property type="entry name" value="OMPA-like"/>
    <property type="match status" value="1"/>
</dbReference>
<proteinExistence type="predicted"/>
<dbReference type="Gene3D" id="2.30.30.40">
    <property type="entry name" value="SH3 Domains"/>
    <property type="match status" value="1"/>
</dbReference>